<evidence type="ECO:0000256" key="1">
    <source>
        <dbReference type="SAM" id="MobiDB-lite"/>
    </source>
</evidence>
<evidence type="ECO:0000313" key="2">
    <source>
        <dbReference type="EMBL" id="SDY37330.1"/>
    </source>
</evidence>
<dbReference type="STRING" id="321339.SAMN05444340_106187"/>
<evidence type="ECO:0000313" key="3">
    <source>
        <dbReference type="Proteomes" id="UP000199286"/>
    </source>
</evidence>
<protein>
    <submittedName>
        <fullName evidence="2">TniB protein</fullName>
    </submittedName>
</protein>
<keyword evidence="3" id="KW-1185">Reference proteome</keyword>
<organism evidence="2 3">
    <name type="scientific">Citreimonas salinaria</name>
    <dbReference type="NCBI Taxonomy" id="321339"/>
    <lineage>
        <taxon>Bacteria</taxon>
        <taxon>Pseudomonadati</taxon>
        <taxon>Pseudomonadota</taxon>
        <taxon>Alphaproteobacteria</taxon>
        <taxon>Rhodobacterales</taxon>
        <taxon>Roseobacteraceae</taxon>
        <taxon>Citreimonas</taxon>
    </lineage>
</organism>
<reference evidence="2 3" key="1">
    <citation type="submission" date="2016-10" db="EMBL/GenBank/DDBJ databases">
        <authorList>
            <person name="de Groot N.N."/>
        </authorList>
    </citation>
    <scope>NUCLEOTIDE SEQUENCE [LARGE SCALE GENOMIC DNA]</scope>
    <source>
        <strain evidence="2 3">DSM 26880</strain>
    </source>
</reference>
<feature type="region of interest" description="Disordered" evidence="1">
    <location>
        <begin position="310"/>
        <end position="334"/>
    </location>
</feature>
<dbReference type="SUPFAM" id="SSF52540">
    <property type="entry name" value="P-loop containing nucleoside triphosphate hydrolases"/>
    <property type="match status" value="1"/>
</dbReference>
<dbReference type="InterPro" id="IPR027417">
    <property type="entry name" value="P-loop_NTPase"/>
</dbReference>
<name>A0A1H3JBD8_9RHOB</name>
<proteinExistence type="predicted"/>
<accession>A0A1H3JBD8</accession>
<dbReference type="RefSeq" id="WP_177177870.1">
    <property type="nucleotide sequence ID" value="NZ_FNPF01000006.1"/>
</dbReference>
<dbReference type="Pfam" id="PF05621">
    <property type="entry name" value="TniB"/>
    <property type="match status" value="1"/>
</dbReference>
<sequence>MIEETMLTPEVRAIISELRGKYIKTERDRAFRGTFDRLLECDEEGNLIAKPAKCIATGETRGIVVTAGAGGGKTSLVRHALKKHPALQPCETAAMPCVTISVPCPATSKSVGKALLKATGVPAKSGNRTAQDIWDDVAFRFKLLGTVVVWIDEAHDVFPQSSKSEAPDILKTLKRLMQGESAVIVILSGVDRLWTNVCFDDQVSRRYFPIALPQVFGATDCKRLWAILGGYCGRAGLEPPERGDLMERLVHAGRQRFGRCVEQMIDAIEIALVRGDAKLDIRHFADAFFAREGCQRRCCVTLTAGDSHRESMRLDGSHEQASSRPLPHDELVQP</sequence>
<dbReference type="Proteomes" id="UP000199286">
    <property type="component" value="Unassembled WGS sequence"/>
</dbReference>
<dbReference type="Gene3D" id="3.40.50.300">
    <property type="entry name" value="P-loop containing nucleotide triphosphate hydrolases"/>
    <property type="match status" value="1"/>
</dbReference>
<dbReference type="InterPro" id="IPR008868">
    <property type="entry name" value="TniB"/>
</dbReference>
<dbReference type="EMBL" id="FNPF01000006">
    <property type="protein sequence ID" value="SDY37330.1"/>
    <property type="molecule type" value="Genomic_DNA"/>
</dbReference>
<dbReference type="AlphaFoldDB" id="A0A1H3JBD8"/>
<gene>
    <name evidence="2" type="ORF">SAMN05444340_106187</name>
</gene>